<protein>
    <submittedName>
        <fullName evidence="1">Uncharacterized protein</fullName>
    </submittedName>
</protein>
<dbReference type="EMBL" id="NXLR01000002">
    <property type="protein sequence ID" value="RDU60819.1"/>
    <property type="molecule type" value="Genomic_DNA"/>
</dbReference>
<dbReference type="Gene3D" id="3.40.50.150">
    <property type="entry name" value="Vaccinia Virus protein VP39"/>
    <property type="match status" value="1"/>
</dbReference>
<name>A0A3D8I6N4_9HELI</name>
<evidence type="ECO:0000313" key="1">
    <source>
        <dbReference type="EMBL" id="RDU60819.1"/>
    </source>
</evidence>
<evidence type="ECO:0000313" key="2">
    <source>
        <dbReference type="Proteomes" id="UP000256599"/>
    </source>
</evidence>
<organism evidence="1 2">
    <name type="scientific">Helicobacter marmotae</name>
    <dbReference type="NCBI Taxonomy" id="152490"/>
    <lineage>
        <taxon>Bacteria</taxon>
        <taxon>Pseudomonadati</taxon>
        <taxon>Campylobacterota</taxon>
        <taxon>Epsilonproteobacteria</taxon>
        <taxon>Campylobacterales</taxon>
        <taxon>Helicobacteraceae</taxon>
        <taxon>Helicobacter</taxon>
    </lineage>
</organism>
<dbReference type="Proteomes" id="UP000256599">
    <property type="component" value="Unassembled WGS sequence"/>
</dbReference>
<dbReference type="OrthoDB" id="5430802at2"/>
<dbReference type="AlphaFoldDB" id="A0A3D8I6N4"/>
<accession>A0A3D8I6N4</accession>
<gene>
    <name evidence="1" type="ORF">CQA63_01520</name>
</gene>
<sequence>MATLYSDLDITSVESSMQWIEHITQWEILKNAIALGRLHIEHIDIGEVGDWGIPINDEKRAFYPEYSQRAFSFNKDFKLVFIDGRFRVACVLATLYHCVKDTTILVHDFNNRPQYHRILEFVDIVDTCDTLAEFKIKDHLDKQRVQQVYEEFKYDCY</sequence>
<reference evidence="1 2" key="1">
    <citation type="submission" date="2018-04" db="EMBL/GenBank/DDBJ databases">
        <title>Novel Campyloabacter and Helicobacter Species and Strains.</title>
        <authorList>
            <person name="Mannion A.J."/>
            <person name="Shen Z."/>
            <person name="Fox J.G."/>
        </authorList>
    </citation>
    <scope>NUCLEOTIDE SEQUENCE [LARGE SCALE GENOMIC DNA]</scope>
    <source>
        <strain evidence="1 2">MIT 98-6070</strain>
    </source>
</reference>
<dbReference type="InterPro" id="IPR029063">
    <property type="entry name" value="SAM-dependent_MTases_sf"/>
</dbReference>
<proteinExistence type="predicted"/>
<comment type="caution">
    <text evidence="1">The sequence shown here is derived from an EMBL/GenBank/DDBJ whole genome shotgun (WGS) entry which is preliminary data.</text>
</comment>
<keyword evidence="2" id="KW-1185">Reference proteome</keyword>